<dbReference type="PATRIC" id="fig|292564.3.peg.2916"/>
<dbReference type="KEGG" id="cgc:Cyagr_3075"/>
<keyword evidence="12" id="KW-0089">Bile pigment</keyword>
<keyword evidence="10" id="KW-0472">Membrane</keyword>
<evidence type="ECO:0000256" key="3">
    <source>
        <dbReference type="ARBA" id="ARBA00018674"/>
    </source>
</evidence>
<evidence type="ECO:0000256" key="5">
    <source>
        <dbReference type="ARBA" id="ARBA00022549"/>
    </source>
</evidence>
<dbReference type="InterPro" id="IPR009050">
    <property type="entry name" value="Globin-like_sf"/>
</dbReference>
<gene>
    <name evidence="16" type="ordered locus">Cyagr_3075</name>
</gene>
<evidence type="ECO:0000256" key="2">
    <source>
        <dbReference type="ARBA" id="ARBA00008182"/>
    </source>
</evidence>
<keyword evidence="8" id="KW-0157">Chromophore</keyword>
<keyword evidence="11" id="KW-0456">Lyase</keyword>
<dbReference type="AlphaFoldDB" id="K9P9T4"/>
<dbReference type="GO" id="GO:0016829">
    <property type="term" value="F:lyase activity"/>
    <property type="evidence" value="ECO:0007669"/>
    <property type="project" value="UniProtKB-KW"/>
</dbReference>
<dbReference type="InterPro" id="IPR038255">
    <property type="entry name" value="PBS_linker_sf"/>
</dbReference>
<proteinExistence type="inferred from homology"/>
<keyword evidence="4" id="KW-0602">Photosynthesis</keyword>
<evidence type="ECO:0000259" key="15">
    <source>
        <dbReference type="PROSITE" id="PS51445"/>
    </source>
</evidence>
<organism evidence="16 17">
    <name type="scientific">Cyanobium gracile (strain ATCC 27147 / PCC 6307)</name>
    <dbReference type="NCBI Taxonomy" id="292564"/>
    <lineage>
        <taxon>Bacteria</taxon>
        <taxon>Bacillati</taxon>
        <taxon>Cyanobacteriota</taxon>
        <taxon>Cyanophyceae</taxon>
        <taxon>Synechococcales</taxon>
        <taxon>Prochlorococcaceae</taxon>
        <taxon>Cyanobium</taxon>
    </lineage>
</organism>
<dbReference type="InterPro" id="IPR012128">
    <property type="entry name" value="Phycobilisome_asu/bsu"/>
</dbReference>
<keyword evidence="5" id="KW-0042">Antenna complex</keyword>
<dbReference type="Gene3D" id="1.10.3130.20">
    <property type="entry name" value="Phycobilisome linker domain"/>
    <property type="match status" value="3"/>
</dbReference>
<feature type="region of interest" description="Disordered" evidence="14">
    <location>
        <begin position="777"/>
        <end position="825"/>
    </location>
</feature>
<dbReference type="GO" id="GO:0030089">
    <property type="term" value="C:phycobilisome"/>
    <property type="evidence" value="ECO:0007669"/>
    <property type="project" value="UniProtKB-UniRule"/>
</dbReference>
<dbReference type="STRING" id="292564.Cyagr_3075"/>
<dbReference type="InterPro" id="IPR001297">
    <property type="entry name" value="PBS_linker_dom"/>
</dbReference>
<dbReference type="PROSITE" id="PS51445">
    <property type="entry name" value="PBS_LINKER"/>
    <property type="match status" value="3"/>
</dbReference>
<dbReference type="Pfam" id="PF00502">
    <property type="entry name" value="Phycobilisome"/>
    <property type="match status" value="2"/>
</dbReference>
<sequence>MPGCGFRQHSTAPAAVQRERLGRLQTFVHAAPGGQGASRNVTQPGSLSFMTVTASSGSTRVAPQRYDTLPLSSVRKAEQQDRFPDGGELDALTTFFRSGQIRVEAARRISANADAIVAKAANRIFTGGTPLSYLDAPLSTPSAGAGDGVALAADQAAFQRSVRTFAQGSGGSGLLGRILEGVQADADVRVVLPSGFNPISVAIYGNARMRKSLRDLAWFLRYVGYAVIAGDPSILAVNTRGLRDVLEKACSLAATNVALQEMRAAAAGLFKGEPDSRQLVIDCFNVLLKELEIPTPSTRARLGSPVNQGLQLPAIYALAAEGAQRFVMKPGLSGAEKAEVIRAAYRQVFERDIVKGYSQVVCPVEATQVRQGQLSMREFIRALGRSKVYRRQFYGRFSNSRVVELAFRHFLGRGVSSIEEFRQYFAIVSAKGLAGLVDALVNGMEYARVFGEETVPYLRDIGEEAQESAGWGSNRNLFRFSAPFEGAPQYITLYASYRQPLADQHPYGGGNDPLALTYGAIFPSSTASVATRPAPFSYDTRRILIGNGMAQPGPMDSAQFRKATPRRVGPKVVRLRQIATGGSSTPRRGGQPSIRGTESSTQAVINAVYVQVLGTAGYAGERNKVEEIKLENGDISLREFVRQVARSNAFRRRYWSGLYITKAIEVMHRRILGRPTFGRWEINAYFDTAARKGFYGVVDAMIEGREYNDCFGEDTVPYERFITPADRNARRVPGLVRTLETVADITPLQRPNVPVAQEIRTVGDLVPRNLPARPKVRGQWKAEVAGGQSYTASTGAPSGPGTLRQPPAPTRSWSQSPWQPGGGAAPVWRSGVSSAGGGNGYMSPATIGIAGGWKALVGTNLLSGVATAPDGAMAKALRPGAPQGFRRRQSLSRPVQLLRDPSETQVQEVVQAVYRQLLNRVPFAAERQVDPESQLRDGQLSVAEFVAQIAGSDLFQQRLQRMAPLRAASAAYLALLGRAAMPAEVSRFLATRATAGQQAAVAELLNAREYATAFGQDTVPYLRGLGTEDGVPLTTVNRTASLYGGNAGLTPSLKGAI</sequence>
<dbReference type="InterPro" id="IPR038719">
    <property type="entry name" value="Phycobilisome_asu/bsu_sf"/>
</dbReference>
<comment type="subcellular location">
    <subcellularLocation>
        <location evidence="1">Cellular thylakoid membrane</location>
        <topology evidence="1">Peripheral membrane protein</topology>
        <orientation evidence="1">Cytoplasmic side</orientation>
    </subcellularLocation>
</comment>
<evidence type="ECO:0000256" key="7">
    <source>
        <dbReference type="ARBA" id="ARBA00022738"/>
    </source>
</evidence>
<evidence type="ECO:0000313" key="17">
    <source>
        <dbReference type="Proteomes" id="UP000010388"/>
    </source>
</evidence>
<dbReference type="PANTHER" id="PTHR34011:SF6">
    <property type="entry name" value="PHYCOBILIPROTEIN APCE"/>
    <property type="match status" value="1"/>
</dbReference>
<evidence type="ECO:0000256" key="13">
    <source>
        <dbReference type="PROSITE-ProRule" id="PRU00775"/>
    </source>
</evidence>
<dbReference type="GO" id="GO:0015979">
    <property type="term" value="P:photosynthesis"/>
    <property type="evidence" value="ECO:0007669"/>
    <property type="project" value="InterPro"/>
</dbReference>
<keyword evidence="6" id="KW-0677">Repeat</keyword>
<dbReference type="Proteomes" id="UP000010388">
    <property type="component" value="Chromosome"/>
</dbReference>
<comment type="similarity">
    <text evidence="2">Belongs to the phycobiliprotein family.</text>
</comment>
<dbReference type="eggNOG" id="COG0448">
    <property type="taxonomic scope" value="Bacteria"/>
</dbReference>
<evidence type="ECO:0000256" key="10">
    <source>
        <dbReference type="ARBA" id="ARBA00023136"/>
    </source>
</evidence>
<name>K9P9T4_CYAGP</name>
<protein>
    <recommendedName>
        <fullName evidence="3">Phycobiliprotein ApcE</fullName>
    </recommendedName>
</protein>
<dbReference type="Pfam" id="PF00427">
    <property type="entry name" value="PBS_linker_poly"/>
    <property type="match status" value="3"/>
</dbReference>
<keyword evidence="9" id="KW-0793">Thylakoid</keyword>
<evidence type="ECO:0000256" key="11">
    <source>
        <dbReference type="ARBA" id="ARBA00023239"/>
    </source>
</evidence>
<evidence type="ECO:0000256" key="8">
    <source>
        <dbReference type="ARBA" id="ARBA00022991"/>
    </source>
</evidence>
<dbReference type="Gene3D" id="1.10.490.20">
    <property type="entry name" value="Phycocyanins"/>
    <property type="match status" value="1"/>
</dbReference>
<evidence type="ECO:0000256" key="4">
    <source>
        <dbReference type="ARBA" id="ARBA00022531"/>
    </source>
</evidence>
<dbReference type="EMBL" id="CP003495">
    <property type="protein sequence ID" value="AFY30157.1"/>
    <property type="molecule type" value="Genomic_DNA"/>
</dbReference>
<dbReference type="PANTHER" id="PTHR34011">
    <property type="entry name" value="PHYCOBILISOME 32.1 KDA LINKER POLYPEPTIDE, PHYCOCYANIN-ASSOCIATED, ROD 2-RELATED"/>
    <property type="match status" value="1"/>
</dbReference>
<reference evidence="17" key="1">
    <citation type="journal article" date="2013" name="Proc. Natl. Acad. Sci. U.S.A.">
        <title>Improving the coverage of the cyanobacterial phylum using diversity-driven genome sequencing.</title>
        <authorList>
            <person name="Shih P.M."/>
            <person name="Wu D."/>
            <person name="Latifi A."/>
            <person name="Axen S.D."/>
            <person name="Fewer D.P."/>
            <person name="Talla E."/>
            <person name="Calteau A."/>
            <person name="Cai F."/>
            <person name="Tandeau de Marsac N."/>
            <person name="Rippka R."/>
            <person name="Herdman M."/>
            <person name="Sivonen K."/>
            <person name="Coursin T."/>
            <person name="Laurent T."/>
            <person name="Goodwin L."/>
            <person name="Nolan M."/>
            <person name="Davenport K.W."/>
            <person name="Han C.S."/>
            <person name="Rubin E.M."/>
            <person name="Eisen J.A."/>
            <person name="Woyke T."/>
            <person name="Gugger M."/>
            <person name="Kerfeld C.A."/>
        </authorList>
    </citation>
    <scope>NUCLEOTIDE SEQUENCE [LARGE SCALE GENOMIC DNA]</scope>
    <source>
        <strain evidence="17">ATCC 27147 / PCC 6307</strain>
    </source>
</reference>
<dbReference type="GO" id="GO:0012505">
    <property type="term" value="C:endomembrane system"/>
    <property type="evidence" value="ECO:0007669"/>
    <property type="project" value="UniProtKB-SubCell"/>
</dbReference>
<feature type="domain" description="PBS-linker" evidence="15">
    <location>
        <begin position="569"/>
        <end position="747"/>
    </location>
</feature>
<evidence type="ECO:0000256" key="6">
    <source>
        <dbReference type="ARBA" id="ARBA00022737"/>
    </source>
</evidence>
<feature type="domain" description="PBS-linker" evidence="15">
    <location>
        <begin position="306"/>
        <end position="486"/>
    </location>
</feature>
<dbReference type="HOGENOM" id="CLU_007759_0_0_3"/>
<feature type="domain" description="PBS-linker" evidence="15">
    <location>
        <begin position="875"/>
        <end position="1051"/>
    </location>
</feature>
<feature type="region of interest" description="Disordered" evidence="14">
    <location>
        <begin position="578"/>
        <end position="598"/>
    </location>
</feature>
<evidence type="ECO:0000256" key="14">
    <source>
        <dbReference type="SAM" id="MobiDB-lite"/>
    </source>
</evidence>
<dbReference type="SUPFAM" id="SSF46458">
    <property type="entry name" value="Globin-like"/>
    <property type="match status" value="1"/>
</dbReference>
<comment type="similarity">
    <text evidence="13">Belongs to the phycobilisome linker protein family.</text>
</comment>
<evidence type="ECO:0000313" key="16">
    <source>
        <dbReference type="EMBL" id="AFY30157.1"/>
    </source>
</evidence>
<accession>K9P9T4</accession>
<evidence type="ECO:0000256" key="1">
    <source>
        <dbReference type="ARBA" id="ARBA00004445"/>
    </source>
</evidence>
<keyword evidence="7 13" id="KW-0605">Phycobilisome</keyword>
<evidence type="ECO:0000256" key="12">
    <source>
        <dbReference type="ARBA" id="ARBA00023307"/>
    </source>
</evidence>
<evidence type="ECO:0000256" key="9">
    <source>
        <dbReference type="ARBA" id="ARBA00023078"/>
    </source>
</evidence>